<proteinExistence type="predicted"/>
<gene>
    <name evidence="1" type="ORF">LSAT_V11C300139960</name>
</gene>
<comment type="caution">
    <text evidence="1">The sequence shown here is derived from an EMBL/GenBank/DDBJ whole genome shotgun (WGS) entry which is preliminary data.</text>
</comment>
<dbReference type="EMBL" id="NBSK02000003">
    <property type="protein sequence ID" value="KAJ0217887.1"/>
    <property type="molecule type" value="Genomic_DNA"/>
</dbReference>
<dbReference type="AlphaFoldDB" id="A0A9R1W7S2"/>
<sequence length="90" mass="9983">MTPSSGGKLLVWVLKHLSALHQAHVTLGYKKRRRLVADEAAFLLASGKEETENIKAGEKQCSQFRSVYLLLLASHFSLGVVRMRGGMMVQ</sequence>
<evidence type="ECO:0000313" key="1">
    <source>
        <dbReference type="EMBL" id="KAJ0217887.1"/>
    </source>
</evidence>
<evidence type="ECO:0000313" key="2">
    <source>
        <dbReference type="Proteomes" id="UP000235145"/>
    </source>
</evidence>
<accession>A0A9R1W7S2</accession>
<keyword evidence="2" id="KW-1185">Reference proteome</keyword>
<name>A0A9R1W7S2_LACSA</name>
<dbReference type="Proteomes" id="UP000235145">
    <property type="component" value="Unassembled WGS sequence"/>
</dbReference>
<organism evidence="1 2">
    <name type="scientific">Lactuca sativa</name>
    <name type="common">Garden lettuce</name>
    <dbReference type="NCBI Taxonomy" id="4236"/>
    <lineage>
        <taxon>Eukaryota</taxon>
        <taxon>Viridiplantae</taxon>
        <taxon>Streptophyta</taxon>
        <taxon>Embryophyta</taxon>
        <taxon>Tracheophyta</taxon>
        <taxon>Spermatophyta</taxon>
        <taxon>Magnoliopsida</taxon>
        <taxon>eudicotyledons</taxon>
        <taxon>Gunneridae</taxon>
        <taxon>Pentapetalae</taxon>
        <taxon>asterids</taxon>
        <taxon>campanulids</taxon>
        <taxon>Asterales</taxon>
        <taxon>Asteraceae</taxon>
        <taxon>Cichorioideae</taxon>
        <taxon>Cichorieae</taxon>
        <taxon>Lactucinae</taxon>
        <taxon>Lactuca</taxon>
    </lineage>
</organism>
<reference evidence="1 2" key="1">
    <citation type="journal article" date="2017" name="Nat. Commun.">
        <title>Genome assembly with in vitro proximity ligation data and whole-genome triplication in lettuce.</title>
        <authorList>
            <person name="Reyes-Chin-Wo S."/>
            <person name="Wang Z."/>
            <person name="Yang X."/>
            <person name="Kozik A."/>
            <person name="Arikit S."/>
            <person name="Song C."/>
            <person name="Xia L."/>
            <person name="Froenicke L."/>
            <person name="Lavelle D.O."/>
            <person name="Truco M.J."/>
            <person name="Xia R."/>
            <person name="Zhu S."/>
            <person name="Xu C."/>
            <person name="Xu H."/>
            <person name="Xu X."/>
            <person name="Cox K."/>
            <person name="Korf I."/>
            <person name="Meyers B.C."/>
            <person name="Michelmore R.W."/>
        </authorList>
    </citation>
    <scope>NUCLEOTIDE SEQUENCE [LARGE SCALE GENOMIC DNA]</scope>
    <source>
        <strain evidence="2">cv. Salinas</strain>
        <tissue evidence="1">Seedlings</tissue>
    </source>
</reference>
<protein>
    <submittedName>
        <fullName evidence="1">Uncharacterized protein</fullName>
    </submittedName>
</protein>